<accession>A0A0B9APB1</accession>
<dbReference type="RefSeq" id="WP_039209016.1">
    <property type="nucleotide sequence ID" value="NZ_JTJZ01000018.1"/>
</dbReference>
<dbReference type="NCBIfam" id="NF040505">
    <property type="entry name" value="ArsO_flavin_mono"/>
    <property type="match status" value="1"/>
</dbReference>
<evidence type="ECO:0000313" key="2">
    <source>
        <dbReference type="EMBL" id="KHS52662.1"/>
    </source>
</evidence>
<dbReference type="PRINTS" id="PR00368">
    <property type="entry name" value="FADPNR"/>
</dbReference>
<dbReference type="Gene3D" id="3.50.50.60">
    <property type="entry name" value="FAD/NAD(P)-binding domain"/>
    <property type="match status" value="1"/>
</dbReference>
<reference evidence="2 3" key="1">
    <citation type="submission" date="2014-11" db="EMBL/GenBank/DDBJ databases">
        <title>Draft Genome Sequence of Brevibacterium linens AE038-8.</title>
        <authorList>
            <person name="Maizel D."/>
            <person name="Utturkar S.M."/>
            <person name="Brown S.D."/>
            <person name="Ferrero M."/>
            <person name="Rosen B.P."/>
        </authorList>
    </citation>
    <scope>NUCLEOTIDE SEQUENCE [LARGE SCALE GENOMIC DNA]</scope>
    <source>
        <strain evidence="2 3">AE038-8</strain>
    </source>
</reference>
<evidence type="ECO:0008006" key="4">
    <source>
        <dbReference type="Google" id="ProtNLM"/>
    </source>
</evidence>
<dbReference type="SUPFAM" id="SSF51905">
    <property type="entry name" value="FAD/NAD(P)-binding domain"/>
    <property type="match status" value="2"/>
</dbReference>
<dbReference type="GO" id="GO:0050660">
    <property type="term" value="F:flavin adenine dinucleotide binding"/>
    <property type="evidence" value="ECO:0007669"/>
    <property type="project" value="TreeGrafter"/>
</dbReference>
<dbReference type="InterPro" id="IPR050982">
    <property type="entry name" value="Auxin_biosynth/cation_transpt"/>
</dbReference>
<dbReference type="PATRIC" id="fig|1703.6.peg.1533"/>
<dbReference type="GO" id="GO:0004497">
    <property type="term" value="F:monooxygenase activity"/>
    <property type="evidence" value="ECO:0007669"/>
    <property type="project" value="TreeGrafter"/>
</dbReference>
<dbReference type="PANTHER" id="PTHR43539:SF78">
    <property type="entry name" value="FLAVIN-CONTAINING MONOOXYGENASE"/>
    <property type="match status" value="1"/>
</dbReference>
<gene>
    <name evidence="2" type="ORF">AE0388_1645</name>
</gene>
<sequence length="349" mass="37912">MSDVVVIGGGQAGLAAGYFLRRAGLDFVILDEQERPGGAWQHGWQSLRMFSPAQYSPLPGWPMPAQTGETFPTAGHVVDYLERYEERYELPVRRSVGVTSVRRGHERWTVDTDAGSLKAASVISATGTWQSPYLPYFPGQDTFSGRQLHTVAYDSPDMFAGQRVVIVGGGNSAAQILAEVSTVAETLWVTRRPPLFMPDDVDGRVLFDVATAREAARRSGRDHDGVAGLGDIVMVPPVQAARDRGVLDRSPMFDRLSPTGVSWNDGREHECDAIIWCTGFRPHLSHLSELGLTREHGHPATDGTRSIDHPGLHLLGYGDWTGFASATIIGAARTAKPAVAEIVARMARA</sequence>
<dbReference type="PRINTS" id="PR00469">
    <property type="entry name" value="PNDRDTASEII"/>
</dbReference>
<name>A0A0B9APB1_BRELN</name>
<dbReference type="Proteomes" id="UP000031488">
    <property type="component" value="Unassembled WGS sequence"/>
</dbReference>
<dbReference type="EMBL" id="JTJZ01000018">
    <property type="protein sequence ID" value="KHS52662.1"/>
    <property type="molecule type" value="Genomic_DNA"/>
</dbReference>
<dbReference type="OrthoDB" id="178899at2"/>
<evidence type="ECO:0000256" key="1">
    <source>
        <dbReference type="ARBA" id="ARBA00023002"/>
    </source>
</evidence>
<keyword evidence="1" id="KW-0560">Oxidoreductase</keyword>
<dbReference type="InterPro" id="IPR036188">
    <property type="entry name" value="FAD/NAD-bd_sf"/>
</dbReference>
<keyword evidence="3" id="KW-1185">Reference proteome</keyword>
<organism evidence="2 3">
    <name type="scientific">Brevibacterium linens</name>
    <dbReference type="NCBI Taxonomy" id="1703"/>
    <lineage>
        <taxon>Bacteria</taxon>
        <taxon>Bacillati</taxon>
        <taxon>Actinomycetota</taxon>
        <taxon>Actinomycetes</taxon>
        <taxon>Micrococcales</taxon>
        <taxon>Brevibacteriaceae</taxon>
        <taxon>Brevibacterium</taxon>
    </lineage>
</organism>
<proteinExistence type="predicted"/>
<comment type="caution">
    <text evidence="2">The sequence shown here is derived from an EMBL/GenBank/DDBJ whole genome shotgun (WGS) entry which is preliminary data.</text>
</comment>
<dbReference type="AlphaFoldDB" id="A0A0B9APB1"/>
<dbReference type="PANTHER" id="PTHR43539">
    <property type="entry name" value="FLAVIN-BINDING MONOOXYGENASE-LIKE PROTEIN (AFU_ORTHOLOGUE AFUA_4G09220)"/>
    <property type="match status" value="1"/>
</dbReference>
<dbReference type="Pfam" id="PF13738">
    <property type="entry name" value="Pyr_redox_3"/>
    <property type="match status" value="1"/>
</dbReference>
<protein>
    <recommendedName>
        <fullName evidence="4">Pyridine nucleotide-disulfide oxidoreductase</fullName>
    </recommendedName>
</protein>
<evidence type="ECO:0000313" key="3">
    <source>
        <dbReference type="Proteomes" id="UP000031488"/>
    </source>
</evidence>